<dbReference type="InterPro" id="IPR002347">
    <property type="entry name" value="SDR_fam"/>
</dbReference>
<evidence type="ECO:0000313" key="5">
    <source>
        <dbReference type="Proteomes" id="UP000326354"/>
    </source>
</evidence>
<dbReference type="Gene3D" id="3.40.50.720">
    <property type="entry name" value="NAD(P)-binding Rossmann-like Domain"/>
    <property type="match status" value="1"/>
</dbReference>
<dbReference type="InterPro" id="IPR036291">
    <property type="entry name" value="NAD(P)-bd_dom_sf"/>
</dbReference>
<evidence type="ECO:0000256" key="2">
    <source>
        <dbReference type="ARBA" id="ARBA00023002"/>
    </source>
</evidence>
<dbReference type="OrthoDB" id="9808814at2"/>
<accession>A0A5S9ILH2</accession>
<dbReference type="PRINTS" id="PR00080">
    <property type="entry name" value="SDRFAMILY"/>
</dbReference>
<dbReference type="PRINTS" id="PR00081">
    <property type="entry name" value="GDHRDH"/>
</dbReference>
<reference evidence="4 5" key="1">
    <citation type="submission" date="2019-08" db="EMBL/GenBank/DDBJ databases">
        <title>Complete genome sequence of Candidatus Uab amorphum.</title>
        <authorList>
            <person name="Shiratori T."/>
            <person name="Suzuki S."/>
            <person name="Kakizawa Y."/>
            <person name="Ishida K."/>
        </authorList>
    </citation>
    <scope>NUCLEOTIDE SEQUENCE [LARGE SCALE GENOMIC DNA]</scope>
    <source>
        <strain evidence="4 5">SRT547</strain>
    </source>
</reference>
<organism evidence="4 5">
    <name type="scientific">Uabimicrobium amorphum</name>
    <dbReference type="NCBI Taxonomy" id="2596890"/>
    <lineage>
        <taxon>Bacteria</taxon>
        <taxon>Pseudomonadati</taxon>
        <taxon>Planctomycetota</taxon>
        <taxon>Candidatus Uabimicrobiia</taxon>
        <taxon>Candidatus Uabimicrobiales</taxon>
        <taxon>Candidatus Uabimicrobiaceae</taxon>
        <taxon>Candidatus Uabimicrobium</taxon>
    </lineage>
</organism>
<keyword evidence="2" id="KW-0560">Oxidoreductase</keyword>
<evidence type="ECO:0000256" key="1">
    <source>
        <dbReference type="ARBA" id="ARBA00006484"/>
    </source>
</evidence>
<keyword evidence="5" id="KW-1185">Reference proteome</keyword>
<evidence type="ECO:0000256" key="3">
    <source>
        <dbReference type="RuleBase" id="RU000363"/>
    </source>
</evidence>
<dbReference type="RefSeq" id="WP_151967449.1">
    <property type="nucleotide sequence ID" value="NZ_AP019860.1"/>
</dbReference>
<name>A0A5S9ILH2_UABAM</name>
<evidence type="ECO:0000313" key="4">
    <source>
        <dbReference type="EMBL" id="BBM83240.1"/>
    </source>
</evidence>
<gene>
    <name evidence="4" type="ORF">UABAM_01591</name>
</gene>
<dbReference type="Pfam" id="PF00106">
    <property type="entry name" value="adh_short"/>
    <property type="match status" value="1"/>
</dbReference>
<dbReference type="SUPFAM" id="SSF51735">
    <property type="entry name" value="NAD(P)-binding Rossmann-fold domains"/>
    <property type="match status" value="1"/>
</dbReference>
<dbReference type="KEGG" id="uam:UABAM_01591"/>
<protein>
    <submittedName>
        <fullName evidence="4">Short-chain dehydrogenase</fullName>
    </submittedName>
</protein>
<dbReference type="PANTHER" id="PTHR43086:SF3">
    <property type="entry name" value="NADP-DEPENDENT 3-HYDROXY ACID DEHYDROGENASE YDFG"/>
    <property type="match status" value="1"/>
</dbReference>
<dbReference type="PANTHER" id="PTHR43086">
    <property type="entry name" value="VERY-LONG-CHAIN 3-OXOOACYL-COA REDUCTASE"/>
    <property type="match status" value="1"/>
</dbReference>
<dbReference type="EMBL" id="AP019860">
    <property type="protein sequence ID" value="BBM83240.1"/>
    <property type="molecule type" value="Genomic_DNA"/>
</dbReference>
<dbReference type="PIRSF" id="PIRSF000126">
    <property type="entry name" value="11-beta-HSD1"/>
    <property type="match status" value="1"/>
</dbReference>
<proteinExistence type="inferred from homology"/>
<sequence length="252" mass="27492">MCKTAIVTGASSGIGYEFCKILNENGYEIFLIARNEQKLRAVAAELRKAHVIVKDLSKENSAQEIFSEINNTPDVLINNAGFGDHGEFSDASWGKLQQMIQVNITALTELTHLFLPGMLEKKTGKIVNVASTASFQAGPLMAIYYASKAYVLHFSEALAHEIKGRGVTVTTLCPGPTASDFQRVAQMKDEKLVAGENLPSSRDVAIYGYKAMMKGKSVAVHGWTNKLMSCAYRFLPRKVITAIVGRVQASRG</sequence>
<dbReference type="AlphaFoldDB" id="A0A5S9ILH2"/>
<dbReference type="Proteomes" id="UP000326354">
    <property type="component" value="Chromosome"/>
</dbReference>
<dbReference type="GO" id="GO:0016491">
    <property type="term" value="F:oxidoreductase activity"/>
    <property type="evidence" value="ECO:0007669"/>
    <property type="project" value="UniProtKB-KW"/>
</dbReference>
<comment type="similarity">
    <text evidence="1 3">Belongs to the short-chain dehydrogenases/reductases (SDR) family.</text>
</comment>